<dbReference type="InterPro" id="IPR017871">
    <property type="entry name" value="ABC_transporter-like_CS"/>
</dbReference>
<dbReference type="RefSeq" id="WP_020072310.1">
    <property type="nucleotide sequence ID" value="NZ_SVNY01000004.1"/>
</dbReference>
<keyword evidence="2" id="KW-0547">Nucleotide-binding</keyword>
<dbReference type="InterPro" id="IPR027417">
    <property type="entry name" value="P-loop_NTPase"/>
</dbReference>
<dbReference type="SMART" id="SM00382">
    <property type="entry name" value="AAA"/>
    <property type="match status" value="1"/>
</dbReference>
<organism evidence="5 6">
    <name type="scientific">Faecalispora sporosphaeroides</name>
    <dbReference type="NCBI Taxonomy" id="1549"/>
    <lineage>
        <taxon>Bacteria</taxon>
        <taxon>Bacillati</taxon>
        <taxon>Bacillota</taxon>
        <taxon>Clostridia</taxon>
        <taxon>Eubacteriales</taxon>
        <taxon>Oscillospiraceae</taxon>
        <taxon>Faecalispora</taxon>
    </lineage>
</organism>
<keyword evidence="1" id="KW-0813">Transport</keyword>
<evidence type="ECO:0000256" key="2">
    <source>
        <dbReference type="ARBA" id="ARBA00022741"/>
    </source>
</evidence>
<gene>
    <name evidence="5" type="ORF">E7512_08785</name>
</gene>
<dbReference type="PANTHER" id="PTHR42734">
    <property type="entry name" value="METAL TRANSPORT SYSTEM ATP-BINDING PROTEIN TM_0124-RELATED"/>
    <property type="match status" value="1"/>
</dbReference>
<dbReference type="CDD" id="cd03214">
    <property type="entry name" value="ABC_Iron-Siderophores_B12_Hemin"/>
    <property type="match status" value="1"/>
</dbReference>
<dbReference type="Gene3D" id="3.40.50.300">
    <property type="entry name" value="P-loop containing nucleotide triphosphate hydrolases"/>
    <property type="match status" value="1"/>
</dbReference>
<evidence type="ECO:0000313" key="5">
    <source>
        <dbReference type="EMBL" id="MBE6833660.1"/>
    </source>
</evidence>
<dbReference type="InterPro" id="IPR003593">
    <property type="entry name" value="AAA+_ATPase"/>
</dbReference>
<dbReference type="Proteomes" id="UP000754750">
    <property type="component" value="Unassembled WGS sequence"/>
</dbReference>
<dbReference type="InterPro" id="IPR050153">
    <property type="entry name" value="Metal_Ion_Import_ABC"/>
</dbReference>
<evidence type="ECO:0000313" key="6">
    <source>
        <dbReference type="Proteomes" id="UP000754750"/>
    </source>
</evidence>
<keyword evidence="3 5" id="KW-0067">ATP-binding</keyword>
<protein>
    <submittedName>
        <fullName evidence="5">ABC transporter ATP-binding protein</fullName>
    </submittedName>
</protein>
<proteinExistence type="predicted"/>
<reference evidence="5" key="1">
    <citation type="submission" date="2019-04" db="EMBL/GenBank/DDBJ databases">
        <title>Evolution of Biomass-Degrading Anaerobic Consortia Revealed by Metagenomics.</title>
        <authorList>
            <person name="Peng X."/>
        </authorList>
    </citation>
    <scope>NUCLEOTIDE SEQUENCE</scope>
    <source>
        <strain evidence="5">SIG551</strain>
    </source>
</reference>
<dbReference type="EMBL" id="SVNY01000004">
    <property type="protein sequence ID" value="MBE6833660.1"/>
    <property type="molecule type" value="Genomic_DNA"/>
</dbReference>
<evidence type="ECO:0000256" key="3">
    <source>
        <dbReference type="ARBA" id="ARBA00022840"/>
    </source>
</evidence>
<dbReference type="FunFam" id="3.40.50.300:FF:000134">
    <property type="entry name" value="Iron-enterobactin ABC transporter ATP-binding protein"/>
    <property type="match status" value="1"/>
</dbReference>
<dbReference type="PANTHER" id="PTHR42734:SF19">
    <property type="entry name" value="IRON COMPOUNDS ABC TRANSPORTER, ATP-BINDING PROTEIN"/>
    <property type="match status" value="1"/>
</dbReference>
<dbReference type="PROSITE" id="PS50893">
    <property type="entry name" value="ABC_TRANSPORTER_2"/>
    <property type="match status" value="1"/>
</dbReference>
<accession>A0A928KSC4</accession>
<dbReference type="GO" id="GO:0016887">
    <property type="term" value="F:ATP hydrolysis activity"/>
    <property type="evidence" value="ECO:0007669"/>
    <property type="project" value="InterPro"/>
</dbReference>
<evidence type="ECO:0000259" key="4">
    <source>
        <dbReference type="PROSITE" id="PS50893"/>
    </source>
</evidence>
<sequence>MTFEVKNGCYRYPGTERQVLQNICLQVESGKVLSILGSNGVGKTTLLRCMMGMLQWDSGESLLNGTPLRQIPERELWQKIAYVPQAKTSVFSYTAKEMVTLGRSAHLKMFELPGAEDEKLALACMESIGILDLKDKQCNEMSGGELQMVLIARAMTSNPAMLILDEPESNLDFKNQLTVLNCIQELSRRRGISAVINTHYPDHALQIADDALILNRDGTCVYGKSTEVISEENLNRAFSVRVCIRSVEVENEAFHCVIPISSRSAAAH</sequence>
<evidence type="ECO:0000256" key="1">
    <source>
        <dbReference type="ARBA" id="ARBA00022448"/>
    </source>
</evidence>
<dbReference type="InterPro" id="IPR003439">
    <property type="entry name" value="ABC_transporter-like_ATP-bd"/>
</dbReference>
<name>A0A928KSC4_9FIRM</name>
<dbReference type="SUPFAM" id="SSF52540">
    <property type="entry name" value="P-loop containing nucleoside triphosphate hydrolases"/>
    <property type="match status" value="1"/>
</dbReference>
<dbReference type="PROSITE" id="PS00211">
    <property type="entry name" value="ABC_TRANSPORTER_1"/>
    <property type="match status" value="1"/>
</dbReference>
<dbReference type="AlphaFoldDB" id="A0A928KSC4"/>
<comment type="caution">
    <text evidence="5">The sequence shown here is derived from an EMBL/GenBank/DDBJ whole genome shotgun (WGS) entry which is preliminary data.</text>
</comment>
<feature type="domain" description="ABC transporter" evidence="4">
    <location>
        <begin position="3"/>
        <end position="241"/>
    </location>
</feature>
<dbReference type="Pfam" id="PF00005">
    <property type="entry name" value="ABC_tran"/>
    <property type="match status" value="1"/>
</dbReference>
<dbReference type="GO" id="GO:0005524">
    <property type="term" value="F:ATP binding"/>
    <property type="evidence" value="ECO:0007669"/>
    <property type="project" value="UniProtKB-KW"/>
</dbReference>